<dbReference type="InterPro" id="IPR027417">
    <property type="entry name" value="P-loop_NTPase"/>
</dbReference>
<dbReference type="InterPro" id="IPR003593">
    <property type="entry name" value="AAA+_ATPase"/>
</dbReference>
<dbReference type="PROSITE" id="PS50893">
    <property type="entry name" value="ABC_TRANSPORTER_2"/>
    <property type="match status" value="1"/>
</dbReference>
<comment type="subunit">
    <text evidence="8">Forms a stable energy-coupling factor (ECF) transporter complex composed of 2 membrane-embedded substrate-binding proteins (S component), 2 ATP-binding proteins (A component) and 2 transmembrane proteins (T component).</text>
</comment>
<keyword evidence="2 8" id="KW-0813">Transport</keyword>
<dbReference type="SMART" id="SM00382">
    <property type="entry name" value="AAA"/>
    <property type="match status" value="1"/>
</dbReference>
<comment type="subcellular location">
    <subcellularLocation>
        <location evidence="1 8">Cell membrane</location>
        <topology evidence="1 8">Peripheral membrane protein</topology>
    </subcellularLocation>
</comment>
<dbReference type="GO" id="GO:0016887">
    <property type="term" value="F:ATP hydrolysis activity"/>
    <property type="evidence" value="ECO:0007669"/>
    <property type="project" value="InterPro"/>
</dbReference>
<evidence type="ECO:0000256" key="8">
    <source>
        <dbReference type="RuleBase" id="RU365104"/>
    </source>
</evidence>
<dbReference type="FunFam" id="3.40.50.300:FF:000224">
    <property type="entry name" value="Energy-coupling factor transporter ATP-binding protein EcfA"/>
    <property type="match status" value="1"/>
</dbReference>
<dbReference type="AlphaFoldDB" id="A0A926I465"/>
<dbReference type="RefSeq" id="WP_249283143.1">
    <property type="nucleotide sequence ID" value="NZ_JACRST010000013.1"/>
</dbReference>
<dbReference type="NCBIfam" id="TIGR04521">
    <property type="entry name" value="ECF_ATPase_2"/>
    <property type="match status" value="1"/>
</dbReference>
<dbReference type="PANTHER" id="PTHR43553">
    <property type="entry name" value="HEAVY METAL TRANSPORTER"/>
    <property type="match status" value="1"/>
</dbReference>
<dbReference type="Proteomes" id="UP000653127">
    <property type="component" value="Unassembled WGS sequence"/>
</dbReference>
<keyword evidence="3 8" id="KW-1003">Cell membrane</keyword>
<dbReference type="EMBL" id="JACRST010000013">
    <property type="protein sequence ID" value="MBC8547069.1"/>
    <property type="molecule type" value="Genomic_DNA"/>
</dbReference>
<organism evidence="10 11">
    <name type="scientific">Ligaoa zhengdingensis</name>
    <dbReference type="NCBI Taxonomy" id="2763658"/>
    <lineage>
        <taxon>Bacteria</taxon>
        <taxon>Bacillati</taxon>
        <taxon>Bacillota</taxon>
        <taxon>Clostridia</taxon>
        <taxon>Eubacteriales</taxon>
        <taxon>Oscillospiraceae</taxon>
        <taxon>Ligaoa</taxon>
    </lineage>
</organism>
<dbReference type="PANTHER" id="PTHR43553:SF27">
    <property type="entry name" value="ENERGY-COUPLING FACTOR TRANSPORTER ATP-BINDING PROTEIN ECFA2"/>
    <property type="match status" value="1"/>
</dbReference>
<comment type="function">
    <text evidence="8">ATP-binding (A) component of a common energy-coupling factor (ECF) ABC-transporter complex.</text>
</comment>
<protein>
    <recommendedName>
        <fullName evidence="8">Energy-coupling factor transporter ATP-binding protein EcfA2</fullName>
        <ecNumber evidence="8">7.-.-.-</ecNumber>
    </recommendedName>
</protein>
<comment type="similarity">
    <text evidence="8">Belongs to the ABC transporter superfamily. Energy-coupling factor EcfA family.</text>
</comment>
<keyword evidence="11" id="KW-1185">Reference proteome</keyword>
<evidence type="ECO:0000313" key="10">
    <source>
        <dbReference type="EMBL" id="MBC8547069.1"/>
    </source>
</evidence>
<dbReference type="PROSITE" id="PS00211">
    <property type="entry name" value="ABC_TRANSPORTER_1"/>
    <property type="match status" value="1"/>
</dbReference>
<keyword evidence="4 8" id="KW-0547">Nucleotide-binding</keyword>
<dbReference type="InterPro" id="IPR050095">
    <property type="entry name" value="ECF_ABC_transporter_ATP-bd"/>
</dbReference>
<reference evidence="10" key="1">
    <citation type="submission" date="2020-08" db="EMBL/GenBank/DDBJ databases">
        <title>Genome public.</title>
        <authorList>
            <person name="Liu C."/>
            <person name="Sun Q."/>
        </authorList>
    </citation>
    <scope>NUCLEOTIDE SEQUENCE</scope>
    <source>
        <strain evidence="10">NSJ-31</strain>
    </source>
</reference>
<evidence type="ECO:0000256" key="4">
    <source>
        <dbReference type="ARBA" id="ARBA00022741"/>
    </source>
</evidence>
<keyword evidence="7 8" id="KW-0472">Membrane</keyword>
<name>A0A926I465_9FIRM</name>
<dbReference type="GO" id="GO:0043190">
    <property type="term" value="C:ATP-binding cassette (ABC) transporter complex"/>
    <property type="evidence" value="ECO:0007669"/>
    <property type="project" value="TreeGrafter"/>
</dbReference>
<dbReference type="GO" id="GO:0042626">
    <property type="term" value="F:ATPase-coupled transmembrane transporter activity"/>
    <property type="evidence" value="ECO:0007669"/>
    <property type="project" value="TreeGrafter"/>
</dbReference>
<evidence type="ECO:0000256" key="5">
    <source>
        <dbReference type="ARBA" id="ARBA00022840"/>
    </source>
</evidence>
<dbReference type="InterPro" id="IPR003439">
    <property type="entry name" value="ABC_transporter-like_ATP-bd"/>
</dbReference>
<dbReference type="SUPFAM" id="SSF52540">
    <property type="entry name" value="P-loop containing nucleoside triphosphate hydrolases"/>
    <property type="match status" value="1"/>
</dbReference>
<dbReference type="InterPro" id="IPR030946">
    <property type="entry name" value="EcfA2"/>
</dbReference>
<evidence type="ECO:0000256" key="7">
    <source>
        <dbReference type="ARBA" id="ARBA00023136"/>
    </source>
</evidence>
<evidence type="ECO:0000259" key="9">
    <source>
        <dbReference type="PROSITE" id="PS50893"/>
    </source>
</evidence>
<feature type="domain" description="ABC transporter" evidence="9">
    <location>
        <begin position="4"/>
        <end position="245"/>
    </location>
</feature>
<keyword evidence="5 8" id="KW-0067">ATP-binding</keyword>
<comment type="caution">
    <text evidence="10">The sequence shown here is derived from an EMBL/GenBank/DDBJ whole genome shotgun (WGS) entry which is preliminary data.</text>
</comment>
<gene>
    <name evidence="10" type="ORF">H8711_09015</name>
</gene>
<dbReference type="EC" id="7.-.-.-" evidence="8"/>
<keyword evidence="6" id="KW-1278">Translocase</keyword>
<evidence type="ECO:0000313" key="11">
    <source>
        <dbReference type="Proteomes" id="UP000653127"/>
    </source>
</evidence>
<dbReference type="InterPro" id="IPR015856">
    <property type="entry name" value="ABC_transpr_CbiO/EcfA_su"/>
</dbReference>
<dbReference type="NCBIfam" id="NF010158">
    <property type="entry name" value="PRK13637.1"/>
    <property type="match status" value="1"/>
</dbReference>
<evidence type="ECO:0000256" key="6">
    <source>
        <dbReference type="ARBA" id="ARBA00022967"/>
    </source>
</evidence>
<evidence type="ECO:0000256" key="3">
    <source>
        <dbReference type="ARBA" id="ARBA00022475"/>
    </source>
</evidence>
<dbReference type="Pfam" id="PF00005">
    <property type="entry name" value="ABC_tran"/>
    <property type="match status" value="1"/>
</dbReference>
<evidence type="ECO:0000256" key="2">
    <source>
        <dbReference type="ARBA" id="ARBA00022448"/>
    </source>
</evidence>
<dbReference type="Gene3D" id="3.40.50.300">
    <property type="entry name" value="P-loop containing nucleotide triphosphate hydrolases"/>
    <property type="match status" value="1"/>
</dbReference>
<dbReference type="CDD" id="cd03225">
    <property type="entry name" value="ABC_cobalt_CbiO_domain1"/>
    <property type="match status" value="1"/>
</dbReference>
<accession>A0A926I465</accession>
<dbReference type="InterPro" id="IPR017871">
    <property type="entry name" value="ABC_transporter-like_CS"/>
</dbReference>
<dbReference type="GO" id="GO:0005524">
    <property type="term" value="F:ATP binding"/>
    <property type="evidence" value="ECO:0007669"/>
    <property type="project" value="UniProtKB-UniRule"/>
</dbReference>
<evidence type="ECO:0000256" key="1">
    <source>
        <dbReference type="ARBA" id="ARBA00004202"/>
    </source>
</evidence>
<proteinExistence type="inferred from homology"/>
<sequence>MSIIKTEHLTYTYSTGTPFEKTAIDDVNLEIEEGEFVGVIGHTGSGKSTLIQHFNGLVKPTSGKVMIDNEDIWGEGVDIRAVRFKAGLVFQYPEYQLFEETVYKDIAFGPKNMKLDEEEIDRRVREAAAFVGLKEHHLQKSPFELSGGQKRRVAIAGVLAMRPKLLILDEPTAGLDPKGRDRILGQIKEYHEQAGNTVLLVSHSMEDVAKYCGKLLVMNQAKVYMYDTVEAVFAHVEEIRGMGLAVPQISRIFIELARAGYPVPSNVYTVESAKQILLETLRKGGSAHA</sequence>